<dbReference type="AlphaFoldDB" id="A0AAN8XKY0"/>
<sequence>MVYTSEDYNEENIEQFRKEFQELNMENDAMKTSFADALKGNVAVKEAVKVVALENIQTVDYKETVIEKMKDVVMERANPLIRQALDKEKTVVISGISESQEPTWQGRLEENKANVVGLIRKLGVVCGPEDIVNIHQLGKYSREGKPRPTKVTFERGETCREILLRKKSLKDLQECKEVFIRRYRTQEEMGKIKNLLQEARRLNDERNEEEKKNFRYGILPDKGEIKKIMTEDQGMGPH</sequence>
<keyword evidence="1" id="KW-0175">Coiled coil</keyword>
<accession>A0AAN8XKY0</accession>
<keyword evidence="3" id="KW-1185">Reference proteome</keyword>
<dbReference type="Proteomes" id="UP001381693">
    <property type="component" value="Unassembled WGS sequence"/>
</dbReference>
<gene>
    <name evidence="2" type="ORF">SK128_017214</name>
</gene>
<feature type="coiled-coil region" evidence="1">
    <location>
        <begin position="185"/>
        <end position="212"/>
    </location>
</feature>
<dbReference type="EMBL" id="JAXCGZ010001011">
    <property type="protein sequence ID" value="KAK7085412.1"/>
    <property type="molecule type" value="Genomic_DNA"/>
</dbReference>
<evidence type="ECO:0000256" key="1">
    <source>
        <dbReference type="SAM" id="Coils"/>
    </source>
</evidence>
<name>A0AAN8XKY0_HALRR</name>
<protein>
    <submittedName>
        <fullName evidence="2">Uncharacterized protein</fullName>
    </submittedName>
</protein>
<evidence type="ECO:0000313" key="2">
    <source>
        <dbReference type="EMBL" id="KAK7085412.1"/>
    </source>
</evidence>
<comment type="caution">
    <text evidence="2">The sequence shown here is derived from an EMBL/GenBank/DDBJ whole genome shotgun (WGS) entry which is preliminary data.</text>
</comment>
<organism evidence="2 3">
    <name type="scientific">Halocaridina rubra</name>
    <name type="common">Hawaiian red shrimp</name>
    <dbReference type="NCBI Taxonomy" id="373956"/>
    <lineage>
        <taxon>Eukaryota</taxon>
        <taxon>Metazoa</taxon>
        <taxon>Ecdysozoa</taxon>
        <taxon>Arthropoda</taxon>
        <taxon>Crustacea</taxon>
        <taxon>Multicrustacea</taxon>
        <taxon>Malacostraca</taxon>
        <taxon>Eumalacostraca</taxon>
        <taxon>Eucarida</taxon>
        <taxon>Decapoda</taxon>
        <taxon>Pleocyemata</taxon>
        <taxon>Caridea</taxon>
        <taxon>Atyoidea</taxon>
        <taxon>Atyidae</taxon>
        <taxon>Halocaridina</taxon>
    </lineage>
</organism>
<evidence type="ECO:0000313" key="3">
    <source>
        <dbReference type="Proteomes" id="UP001381693"/>
    </source>
</evidence>
<reference evidence="2 3" key="1">
    <citation type="submission" date="2023-11" db="EMBL/GenBank/DDBJ databases">
        <title>Halocaridina rubra genome assembly.</title>
        <authorList>
            <person name="Smith C."/>
        </authorList>
    </citation>
    <scope>NUCLEOTIDE SEQUENCE [LARGE SCALE GENOMIC DNA]</scope>
    <source>
        <strain evidence="2">EP-1</strain>
        <tissue evidence="2">Whole</tissue>
    </source>
</reference>
<proteinExistence type="predicted"/>